<dbReference type="EMBL" id="JAYMGO010000009">
    <property type="protein sequence ID" value="KAL1268472.1"/>
    <property type="molecule type" value="Genomic_DNA"/>
</dbReference>
<dbReference type="Proteomes" id="UP001558613">
    <property type="component" value="Unassembled WGS sequence"/>
</dbReference>
<evidence type="ECO:0000313" key="1">
    <source>
        <dbReference type="EMBL" id="KAL1268472.1"/>
    </source>
</evidence>
<sequence>MAETRYSTVFLTLESIESVYSELQEILKSRGKSKRIDNVSPGVLAFLVQFLRPFYDAQRELEVDKYPTLNLIVLATQTEMPLSTRCVRHFFPSNYSSTTP</sequence>
<proteinExistence type="predicted"/>
<keyword evidence="2" id="KW-1185">Reference proteome</keyword>
<reference evidence="1 2" key="1">
    <citation type="submission" date="2023-09" db="EMBL/GenBank/DDBJ databases">
        <authorList>
            <person name="Wang M."/>
        </authorList>
    </citation>
    <scope>NUCLEOTIDE SEQUENCE [LARGE SCALE GENOMIC DNA]</scope>
    <source>
        <strain evidence="1">GT-2023</strain>
        <tissue evidence="1">Liver</tissue>
    </source>
</reference>
<evidence type="ECO:0000313" key="2">
    <source>
        <dbReference type="Proteomes" id="UP001558613"/>
    </source>
</evidence>
<organism evidence="1 2">
    <name type="scientific">Cirrhinus molitorella</name>
    <name type="common">mud carp</name>
    <dbReference type="NCBI Taxonomy" id="172907"/>
    <lineage>
        <taxon>Eukaryota</taxon>
        <taxon>Metazoa</taxon>
        <taxon>Chordata</taxon>
        <taxon>Craniata</taxon>
        <taxon>Vertebrata</taxon>
        <taxon>Euteleostomi</taxon>
        <taxon>Actinopterygii</taxon>
        <taxon>Neopterygii</taxon>
        <taxon>Teleostei</taxon>
        <taxon>Ostariophysi</taxon>
        <taxon>Cypriniformes</taxon>
        <taxon>Cyprinidae</taxon>
        <taxon>Labeoninae</taxon>
        <taxon>Labeonini</taxon>
        <taxon>Cirrhinus</taxon>
    </lineage>
</organism>
<gene>
    <name evidence="1" type="ORF">QQF64_033835</name>
</gene>
<accession>A0ABR3MV21</accession>
<protein>
    <submittedName>
        <fullName evidence="1">Uncharacterized protein</fullName>
    </submittedName>
</protein>
<comment type="caution">
    <text evidence="1">The sequence shown here is derived from an EMBL/GenBank/DDBJ whole genome shotgun (WGS) entry which is preliminary data.</text>
</comment>
<name>A0ABR3MV21_9TELE</name>